<accession>B4MGN8</accession>
<dbReference type="KEGG" id="dvi:6636809"/>
<protein>
    <submittedName>
        <fullName evidence="2">Uncharacterized protein</fullName>
    </submittedName>
</protein>
<feature type="compositionally biased region" description="Basic and acidic residues" evidence="1">
    <location>
        <begin position="47"/>
        <end position="71"/>
    </location>
</feature>
<sequence length="207" mass="24418">MEKLREKLGQLFTRKYSVDKPMVDEDEEESEELQTKDVVDLMQQQHQQEEKPKTSQKQPKSERESHYDNYKQKKPSPYPLTTADLPVEAEPIANYMDNIDPGINYEMEFVDFIDRNAPQGFGQKLESMLPYLGLSFVTWPGYWVWRGYQWQTKRRTERIGMYIQRTFQHAKLMQVAILSLGLLMATSARSSSEPLEVHEVSYRSKRK</sequence>
<organism evidence="2 3">
    <name type="scientific">Drosophila virilis</name>
    <name type="common">Fruit fly</name>
    <dbReference type="NCBI Taxonomy" id="7244"/>
    <lineage>
        <taxon>Eukaryota</taxon>
        <taxon>Metazoa</taxon>
        <taxon>Ecdysozoa</taxon>
        <taxon>Arthropoda</taxon>
        <taxon>Hexapoda</taxon>
        <taxon>Insecta</taxon>
        <taxon>Pterygota</taxon>
        <taxon>Neoptera</taxon>
        <taxon>Endopterygota</taxon>
        <taxon>Diptera</taxon>
        <taxon>Brachycera</taxon>
        <taxon>Muscomorpha</taxon>
        <taxon>Ephydroidea</taxon>
        <taxon>Drosophilidae</taxon>
        <taxon>Drosophila</taxon>
    </lineage>
</organism>
<evidence type="ECO:0000313" key="2">
    <source>
        <dbReference type="EMBL" id="EDW57104.1"/>
    </source>
</evidence>
<evidence type="ECO:0000256" key="1">
    <source>
        <dbReference type="SAM" id="MobiDB-lite"/>
    </source>
</evidence>
<dbReference type="HOGENOM" id="CLU_097307_0_0_1"/>
<feature type="region of interest" description="Disordered" evidence="1">
    <location>
        <begin position="1"/>
        <end position="83"/>
    </location>
</feature>
<dbReference type="AlphaFoldDB" id="B4MGN8"/>
<dbReference type="Proteomes" id="UP000008792">
    <property type="component" value="Unassembled WGS sequence"/>
</dbReference>
<keyword evidence="3" id="KW-1185">Reference proteome</keyword>
<dbReference type="EMBL" id="CH940682">
    <property type="protein sequence ID" value="EDW57104.1"/>
    <property type="molecule type" value="Genomic_DNA"/>
</dbReference>
<name>B4MGN8_DROVI</name>
<dbReference type="eggNOG" id="ENOG502TC1P">
    <property type="taxonomic scope" value="Eukaryota"/>
</dbReference>
<reference evidence="2 3" key="1">
    <citation type="journal article" date="2007" name="Nature">
        <title>Evolution of genes and genomes on the Drosophila phylogeny.</title>
        <authorList>
            <consortium name="Drosophila 12 Genomes Consortium"/>
            <person name="Clark A.G."/>
            <person name="Eisen M.B."/>
            <person name="Smith D.R."/>
            <person name="Bergman C.M."/>
            <person name="Oliver B."/>
            <person name="Markow T.A."/>
            <person name="Kaufman T.C."/>
            <person name="Kellis M."/>
            <person name="Gelbart W."/>
            <person name="Iyer V.N."/>
            <person name="Pollard D.A."/>
            <person name="Sackton T.B."/>
            <person name="Larracuente A.M."/>
            <person name="Singh N.D."/>
            <person name="Abad J.P."/>
            <person name="Abt D.N."/>
            <person name="Adryan B."/>
            <person name="Aguade M."/>
            <person name="Akashi H."/>
            <person name="Anderson W.W."/>
            <person name="Aquadro C.F."/>
            <person name="Ardell D.H."/>
            <person name="Arguello R."/>
            <person name="Artieri C.G."/>
            <person name="Barbash D.A."/>
            <person name="Barker D."/>
            <person name="Barsanti P."/>
            <person name="Batterham P."/>
            <person name="Batzoglou S."/>
            <person name="Begun D."/>
            <person name="Bhutkar A."/>
            <person name="Blanco E."/>
            <person name="Bosak S.A."/>
            <person name="Bradley R.K."/>
            <person name="Brand A.D."/>
            <person name="Brent M.R."/>
            <person name="Brooks A.N."/>
            <person name="Brown R.H."/>
            <person name="Butlin R.K."/>
            <person name="Caggese C."/>
            <person name="Calvi B.R."/>
            <person name="Bernardo de Carvalho A."/>
            <person name="Caspi A."/>
            <person name="Castrezana S."/>
            <person name="Celniker S.E."/>
            <person name="Chang J.L."/>
            <person name="Chapple C."/>
            <person name="Chatterji S."/>
            <person name="Chinwalla A."/>
            <person name="Civetta A."/>
            <person name="Clifton S.W."/>
            <person name="Comeron J.M."/>
            <person name="Costello J.C."/>
            <person name="Coyne J.A."/>
            <person name="Daub J."/>
            <person name="David R.G."/>
            <person name="Delcher A.L."/>
            <person name="Delehaunty K."/>
            <person name="Do C.B."/>
            <person name="Ebling H."/>
            <person name="Edwards K."/>
            <person name="Eickbush T."/>
            <person name="Evans J.D."/>
            <person name="Filipski A."/>
            <person name="Findeiss S."/>
            <person name="Freyhult E."/>
            <person name="Fulton L."/>
            <person name="Fulton R."/>
            <person name="Garcia A.C."/>
            <person name="Gardiner A."/>
            <person name="Garfield D.A."/>
            <person name="Garvin B.E."/>
            <person name="Gibson G."/>
            <person name="Gilbert D."/>
            <person name="Gnerre S."/>
            <person name="Godfrey J."/>
            <person name="Good R."/>
            <person name="Gotea V."/>
            <person name="Gravely B."/>
            <person name="Greenberg A.J."/>
            <person name="Griffiths-Jones S."/>
            <person name="Gross S."/>
            <person name="Guigo R."/>
            <person name="Gustafson E.A."/>
            <person name="Haerty W."/>
            <person name="Hahn M.W."/>
            <person name="Halligan D.L."/>
            <person name="Halpern A.L."/>
            <person name="Halter G.M."/>
            <person name="Han M.V."/>
            <person name="Heger A."/>
            <person name="Hillier L."/>
            <person name="Hinrichs A.S."/>
            <person name="Holmes I."/>
            <person name="Hoskins R.A."/>
            <person name="Hubisz M.J."/>
            <person name="Hultmark D."/>
            <person name="Huntley M.A."/>
            <person name="Jaffe D.B."/>
            <person name="Jagadeeshan S."/>
            <person name="Jeck W.R."/>
            <person name="Johnson J."/>
            <person name="Jones C.D."/>
            <person name="Jordan W.C."/>
            <person name="Karpen G.H."/>
            <person name="Kataoka E."/>
            <person name="Keightley P.D."/>
            <person name="Kheradpour P."/>
            <person name="Kirkness E.F."/>
            <person name="Koerich L.B."/>
            <person name="Kristiansen K."/>
            <person name="Kudrna D."/>
            <person name="Kulathinal R.J."/>
            <person name="Kumar S."/>
            <person name="Kwok R."/>
            <person name="Lander E."/>
            <person name="Langley C.H."/>
            <person name="Lapoint R."/>
            <person name="Lazzaro B.P."/>
            <person name="Lee S.J."/>
            <person name="Levesque L."/>
            <person name="Li R."/>
            <person name="Lin C.F."/>
            <person name="Lin M.F."/>
            <person name="Lindblad-Toh K."/>
            <person name="Llopart A."/>
            <person name="Long M."/>
            <person name="Low L."/>
            <person name="Lozovsky E."/>
            <person name="Lu J."/>
            <person name="Luo M."/>
            <person name="Machado C.A."/>
            <person name="Makalowski W."/>
            <person name="Marzo M."/>
            <person name="Matsuda M."/>
            <person name="Matzkin L."/>
            <person name="McAllister B."/>
            <person name="McBride C.S."/>
            <person name="McKernan B."/>
            <person name="McKernan K."/>
            <person name="Mendez-Lago M."/>
            <person name="Minx P."/>
            <person name="Mollenhauer M.U."/>
            <person name="Montooth K."/>
            <person name="Mount S.M."/>
            <person name="Mu X."/>
            <person name="Myers E."/>
            <person name="Negre B."/>
            <person name="Newfeld S."/>
            <person name="Nielsen R."/>
            <person name="Noor M.A."/>
            <person name="O'Grady P."/>
            <person name="Pachter L."/>
            <person name="Papaceit M."/>
            <person name="Parisi M.J."/>
            <person name="Parisi M."/>
            <person name="Parts L."/>
            <person name="Pedersen J.S."/>
            <person name="Pesole G."/>
            <person name="Phillippy A.M."/>
            <person name="Ponting C.P."/>
            <person name="Pop M."/>
            <person name="Porcelli D."/>
            <person name="Powell J.R."/>
            <person name="Prohaska S."/>
            <person name="Pruitt K."/>
            <person name="Puig M."/>
            <person name="Quesneville H."/>
            <person name="Ram K.R."/>
            <person name="Rand D."/>
            <person name="Rasmussen M.D."/>
            <person name="Reed L.K."/>
            <person name="Reenan R."/>
            <person name="Reily A."/>
            <person name="Remington K.A."/>
            <person name="Rieger T.T."/>
            <person name="Ritchie M.G."/>
            <person name="Robin C."/>
            <person name="Rogers Y.H."/>
            <person name="Rohde C."/>
            <person name="Rozas J."/>
            <person name="Rubenfield M.J."/>
            <person name="Ruiz A."/>
            <person name="Russo S."/>
            <person name="Salzberg S.L."/>
            <person name="Sanchez-Gracia A."/>
            <person name="Saranga D.J."/>
            <person name="Sato H."/>
            <person name="Schaeffer S.W."/>
            <person name="Schatz M.C."/>
            <person name="Schlenke T."/>
            <person name="Schwartz R."/>
            <person name="Segarra C."/>
            <person name="Singh R.S."/>
            <person name="Sirot L."/>
            <person name="Sirota M."/>
            <person name="Sisneros N.B."/>
            <person name="Smith C.D."/>
            <person name="Smith T.F."/>
            <person name="Spieth J."/>
            <person name="Stage D.E."/>
            <person name="Stark A."/>
            <person name="Stephan W."/>
            <person name="Strausberg R.L."/>
            <person name="Strempel S."/>
            <person name="Sturgill D."/>
            <person name="Sutton G."/>
            <person name="Sutton G.G."/>
            <person name="Tao W."/>
            <person name="Teichmann S."/>
            <person name="Tobari Y.N."/>
            <person name="Tomimura Y."/>
            <person name="Tsolas J.M."/>
            <person name="Valente V.L."/>
            <person name="Venter E."/>
            <person name="Venter J.C."/>
            <person name="Vicario S."/>
            <person name="Vieira F.G."/>
            <person name="Vilella A.J."/>
            <person name="Villasante A."/>
            <person name="Walenz B."/>
            <person name="Wang J."/>
            <person name="Wasserman M."/>
            <person name="Watts T."/>
            <person name="Wilson D."/>
            <person name="Wilson R.K."/>
            <person name="Wing R.A."/>
            <person name="Wolfner M.F."/>
            <person name="Wong A."/>
            <person name="Wong G.K."/>
            <person name="Wu C.I."/>
            <person name="Wu G."/>
            <person name="Yamamoto D."/>
            <person name="Yang H.P."/>
            <person name="Yang S.P."/>
            <person name="Yorke J.A."/>
            <person name="Yoshida K."/>
            <person name="Zdobnov E."/>
            <person name="Zhang P."/>
            <person name="Zhang Y."/>
            <person name="Zimin A.V."/>
            <person name="Baldwin J."/>
            <person name="Abdouelleil A."/>
            <person name="Abdulkadir J."/>
            <person name="Abebe A."/>
            <person name="Abera B."/>
            <person name="Abreu J."/>
            <person name="Acer S.C."/>
            <person name="Aftuck L."/>
            <person name="Alexander A."/>
            <person name="An P."/>
            <person name="Anderson E."/>
            <person name="Anderson S."/>
            <person name="Arachi H."/>
            <person name="Azer M."/>
            <person name="Bachantsang P."/>
            <person name="Barry A."/>
            <person name="Bayul T."/>
            <person name="Berlin A."/>
            <person name="Bessette D."/>
            <person name="Bloom T."/>
            <person name="Blye J."/>
            <person name="Boguslavskiy L."/>
            <person name="Bonnet C."/>
            <person name="Boukhgalter B."/>
            <person name="Bourzgui I."/>
            <person name="Brown A."/>
            <person name="Cahill P."/>
            <person name="Channer S."/>
            <person name="Cheshatsang Y."/>
            <person name="Chuda L."/>
            <person name="Citroen M."/>
            <person name="Collymore A."/>
            <person name="Cooke P."/>
            <person name="Costello M."/>
            <person name="D'Aco K."/>
            <person name="Daza R."/>
            <person name="De Haan G."/>
            <person name="DeGray S."/>
            <person name="DeMaso C."/>
            <person name="Dhargay N."/>
            <person name="Dooley K."/>
            <person name="Dooley E."/>
            <person name="Doricent M."/>
            <person name="Dorje P."/>
            <person name="Dorjee K."/>
            <person name="Dupes A."/>
            <person name="Elong R."/>
            <person name="Falk J."/>
            <person name="Farina A."/>
            <person name="Faro S."/>
            <person name="Ferguson D."/>
            <person name="Fisher S."/>
            <person name="Foley C.D."/>
            <person name="Franke A."/>
            <person name="Friedrich D."/>
            <person name="Gadbois L."/>
            <person name="Gearin G."/>
            <person name="Gearin C.R."/>
            <person name="Giannoukos G."/>
            <person name="Goode T."/>
            <person name="Graham J."/>
            <person name="Grandbois E."/>
            <person name="Grewal S."/>
            <person name="Gyaltsen K."/>
            <person name="Hafez N."/>
            <person name="Hagos B."/>
            <person name="Hall J."/>
            <person name="Henson C."/>
            <person name="Hollinger A."/>
            <person name="Honan T."/>
            <person name="Huard M.D."/>
            <person name="Hughes L."/>
            <person name="Hurhula B."/>
            <person name="Husby M.E."/>
            <person name="Kamat A."/>
            <person name="Kanga B."/>
            <person name="Kashin S."/>
            <person name="Khazanovich D."/>
            <person name="Kisner P."/>
            <person name="Lance K."/>
            <person name="Lara M."/>
            <person name="Lee W."/>
            <person name="Lennon N."/>
            <person name="Letendre F."/>
            <person name="LeVine R."/>
            <person name="Lipovsky A."/>
            <person name="Liu X."/>
            <person name="Liu J."/>
            <person name="Liu S."/>
            <person name="Lokyitsang T."/>
            <person name="Lokyitsang Y."/>
            <person name="Lubonja R."/>
            <person name="Lui A."/>
            <person name="MacDonald P."/>
            <person name="Magnisalis V."/>
            <person name="Maru K."/>
            <person name="Matthews C."/>
            <person name="McCusker W."/>
            <person name="McDonough S."/>
            <person name="Mehta T."/>
            <person name="Meldrim J."/>
            <person name="Meneus L."/>
            <person name="Mihai O."/>
            <person name="Mihalev A."/>
            <person name="Mihova T."/>
            <person name="Mittelman R."/>
            <person name="Mlenga V."/>
            <person name="Montmayeur A."/>
            <person name="Mulrain L."/>
            <person name="Navidi A."/>
            <person name="Naylor J."/>
            <person name="Negash T."/>
            <person name="Nguyen T."/>
            <person name="Nguyen N."/>
            <person name="Nicol R."/>
            <person name="Norbu C."/>
            <person name="Norbu N."/>
            <person name="Novod N."/>
            <person name="O'Neill B."/>
            <person name="Osman S."/>
            <person name="Markiewicz E."/>
            <person name="Oyono O.L."/>
            <person name="Patti C."/>
            <person name="Phunkhang P."/>
            <person name="Pierre F."/>
            <person name="Priest M."/>
            <person name="Raghuraman S."/>
            <person name="Rege F."/>
            <person name="Reyes R."/>
            <person name="Rise C."/>
            <person name="Rogov P."/>
            <person name="Ross K."/>
            <person name="Ryan E."/>
            <person name="Settipalli S."/>
            <person name="Shea T."/>
            <person name="Sherpa N."/>
            <person name="Shi L."/>
            <person name="Shih D."/>
            <person name="Sparrow T."/>
            <person name="Spaulding J."/>
            <person name="Stalker J."/>
            <person name="Stange-Thomann N."/>
            <person name="Stavropoulos S."/>
            <person name="Stone C."/>
            <person name="Strader C."/>
            <person name="Tesfaye S."/>
            <person name="Thomson T."/>
            <person name="Thoulutsang Y."/>
            <person name="Thoulutsang D."/>
            <person name="Topham K."/>
            <person name="Topping I."/>
            <person name="Tsamla T."/>
            <person name="Vassiliev H."/>
            <person name="Vo A."/>
            <person name="Wangchuk T."/>
            <person name="Wangdi T."/>
            <person name="Weiand M."/>
            <person name="Wilkinson J."/>
            <person name="Wilson A."/>
            <person name="Yadav S."/>
            <person name="Young G."/>
            <person name="Yu Q."/>
            <person name="Zembek L."/>
            <person name="Zhong D."/>
            <person name="Zimmer A."/>
            <person name="Zwirko Z."/>
            <person name="Jaffe D.B."/>
            <person name="Alvarez P."/>
            <person name="Brockman W."/>
            <person name="Butler J."/>
            <person name="Chin C."/>
            <person name="Gnerre S."/>
            <person name="Grabherr M."/>
            <person name="Kleber M."/>
            <person name="Mauceli E."/>
            <person name="MacCallum I."/>
        </authorList>
    </citation>
    <scope>NUCLEOTIDE SEQUENCE [LARGE SCALE GENOMIC DNA]</scope>
    <source>
        <strain evidence="3">Tucson 15010-1051.87</strain>
    </source>
</reference>
<dbReference type="PhylomeDB" id="B4MGN8"/>
<proteinExistence type="predicted"/>
<gene>
    <name evidence="2" type="primary">Dvir\GJ16054</name>
    <name evidence="2" type="ORF">Dvir_GJ16054</name>
</gene>
<evidence type="ECO:0000313" key="3">
    <source>
        <dbReference type="Proteomes" id="UP000008792"/>
    </source>
</evidence>
<dbReference type="OMA" id="APINYEM"/>
<dbReference type="OrthoDB" id="7860571at2759"/>
<dbReference type="InParanoid" id="B4MGN8"/>